<dbReference type="EMBL" id="NAJN01002523">
    <property type="protein sequence ID" value="TKA51597.1"/>
    <property type="molecule type" value="Genomic_DNA"/>
</dbReference>
<evidence type="ECO:0000313" key="6">
    <source>
        <dbReference type="EMBL" id="TKA51597.1"/>
    </source>
</evidence>
<gene>
    <name evidence="7" type="ORF">B0A49_08644</name>
    <name evidence="6" type="ORF">B0A49_11163</name>
</gene>
<feature type="compositionally biased region" description="Basic and acidic residues" evidence="4">
    <location>
        <begin position="54"/>
        <end position="71"/>
    </location>
</feature>
<reference evidence="7 8" key="1">
    <citation type="submission" date="2017-03" db="EMBL/GenBank/DDBJ databases">
        <title>Genomes of endolithic fungi from Antarctica.</title>
        <authorList>
            <person name="Coleine C."/>
            <person name="Masonjones S."/>
            <person name="Stajich J.E."/>
        </authorList>
    </citation>
    <scope>NUCLEOTIDE SEQUENCE [LARGE SCALE GENOMIC DNA]</scope>
    <source>
        <strain evidence="7 8">CCFEE 5187</strain>
    </source>
</reference>
<dbReference type="SMART" id="SM00449">
    <property type="entry name" value="SPRY"/>
    <property type="match status" value="1"/>
</dbReference>
<feature type="compositionally biased region" description="Basic residues" evidence="4">
    <location>
        <begin position="275"/>
        <end position="290"/>
    </location>
</feature>
<dbReference type="Proteomes" id="UP000308768">
    <property type="component" value="Unassembled WGS sequence"/>
</dbReference>
<dbReference type="InterPro" id="IPR043136">
    <property type="entry name" value="B30.2/SPRY_sf"/>
</dbReference>
<dbReference type="EMBL" id="NAJN01001355">
    <property type="protein sequence ID" value="TKA63759.1"/>
    <property type="molecule type" value="Genomic_DNA"/>
</dbReference>
<feature type="region of interest" description="Disordered" evidence="4">
    <location>
        <begin position="1"/>
        <end position="132"/>
    </location>
</feature>
<feature type="compositionally biased region" description="Polar residues" evidence="4">
    <location>
        <begin position="1"/>
        <end position="11"/>
    </location>
</feature>
<comment type="subcellular location">
    <subcellularLocation>
        <location evidence="1">Nucleus</location>
    </subcellularLocation>
</comment>
<keyword evidence="2" id="KW-0539">Nucleus</keyword>
<dbReference type="GO" id="GO:0000976">
    <property type="term" value="F:transcription cis-regulatory region binding"/>
    <property type="evidence" value="ECO:0007669"/>
    <property type="project" value="TreeGrafter"/>
</dbReference>
<dbReference type="PANTHER" id="PTHR10598:SF0">
    <property type="entry name" value="SET1_ASH2 HISTONE METHYLTRANSFERASE COMPLEX SUBUNIT ASH2"/>
    <property type="match status" value="1"/>
</dbReference>
<proteinExistence type="inferred from homology"/>
<organism evidence="7 8">
    <name type="scientific">Cryomyces minteri</name>
    <dbReference type="NCBI Taxonomy" id="331657"/>
    <lineage>
        <taxon>Eukaryota</taxon>
        <taxon>Fungi</taxon>
        <taxon>Dikarya</taxon>
        <taxon>Ascomycota</taxon>
        <taxon>Pezizomycotina</taxon>
        <taxon>Dothideomycetes</taxon>
        <taxon>Dothideomycetes incertae sedis</taxon>
        <taxon>Cryomyces</taxon>
    </lineage>
</organism>
<dbReference type="PANTHER" id="PTHR10598">
    <property type="entry name" value="SET1/ASH2 HISTONE METHYLTRANSFERASE COMPLEX SUBUNIT ASH2"/>
    <property type="match status" value="1"/>
</dbReference>
<comment type="caution">
    <text evidence="7">The sequence shown here is derived from an EMBL/GenBank/DDBJ whole genome shotgun (WGS) entry which is preliminary data.</text>
</comment>
<dbReference type="InterPro" id="IPR013320">
    <property type="entry name" value="ConA-like_dom_sf"/>
</dbReference>
<dbReference type="AlphaFoldDB" id="A0A4V5NFX9"/>
<evidence type="ECO:0000259" key="5">
    <source>
        <dbReference type="SMART" id="SM00449"/>
    </source>
</evidence>
<dbReference type="OrthoDB" id="10266026at2759"/>
<evidence type="ECO:0000313" key="7">
    <source>
        <dbReference type="EMBL" id="TKA63759.1"/>
    </source>
</evidence>
<comment type="similarity">
    <text evidence="3">Belongs to the cclA family.</text>
</comment>
<evidence type="ECO:0000256" key="3">
    <source>
        <dbReference type="ARBA" id="ARBA00038149"/>
    </source>
</evidence>
<evidence type="ECO:0000256" key="1">
    <source>
        <dbReference type="ARBA" id="ARBA00004123"/>
    </source>
</evidence>
<evidence type="ECO:0000256" key="4">
    <source>
        <dbReference type="SAM" id="MobiDB-lite"/>
    </source>
</evidence>
<accession>A0A4V5NFX9</accession>
<keyword evidence="8" id="KW-1185">Reference proteome</keyword>
<feature type="domain" description="SPRY" evidence="5">
    <location>
        <begin position="209"/>
        <end position="492"/>
    </location>
</feature>
<dbReference type="SUPFAM" id="SSF49899">
    <property type="entry name" value="Concanavalin A-like lectins/glucanases"/>
    <property type="match status" value="1"/>
</dbReference>
<feature type="region of interest" description="Disordered" evidence="4">
    <location>
        <begin position="402"/>
        <end position="422"/>
    </location>
</feature>
<sequence length="619" mass="67393">MTDIPSSSRGATPNPPSAIPQALAEPHIPAVSSPLNPDASVLVTAARTRPTKAPAREQREKRDTIKKRESTAKNGTPDRVADRKGAATRGVPSPMRYAIPPPRTSDYDPPRPPLFSSHEPNPFVTPDGEVELKRPVDHAVNKKDYRYTPCVADPQFSHKQYYRQSDGRPYGARMSLEDADKWMHFAPSGLLVTNEKGWRMARANVCAREGSLYYEVKITKGVPTEGSALNGDEGGPMPHIRMGWARREAPLDAPVGFDGYSYGVTDVRFETMHRSRGSRFYHPKPKKSAKSKAAQADDKNYVTHSDADRDVRTGDVIGLEITLPALSLQRKIVDGIYNPAVDIGDGFEQRDPHAELATLDIVRDRIPVPYKGNVYFETFEYQATKPMDLYADRSLSATSAATTPDLKNKLTPNPNHAEPPLRSLPHSAIRVWRNGKLVGTAFENLLAFLPPASAPAAANGARPGFDDGALGYYPAVASFSGGIAELNFGDGPDGFWFPPPHLASTAKDYRNDIDMHDADGLTNGSNGGVGGQRAVAGVTQNYRQLRPIGARYKEQIAEDVLWDIIDECDFFVQDGGYAAEAEGGEGEIAASVVKSGALARARGALGEEGMLGEEVSRRY</sequence>
<dbReference type="InterPro" id="IPR003877">
    <property type="entry name" value="SPRY_dom"/>
</dbReference>
<dbReference type="CDD" id="cd12872">
    <property type="entry name" value="SPRY_Ash2"/>
    <property type="match status" value="1"/>
</dbReference>
<dbReference type="GO" id="GO:0048188">
    <property type="term" value="C:Set1C/COMPASS complex"/>
    <property type="evidence" value="ECO:0007669"/>
    <property type="project" value="InterPro"/>
</dbReference>
<evidence type="ECO:0000256" key="2">
    <source>
        <dbReference type="ARBA" id="ARBA00023242"/>
    </source>
</evidence>
<dbReference type="Gene3D" id="2.60.120.920">
    <property type="match status" value="1"/>
</dbReference>
<evidence type="ECO:0000313" key="8">
    <source>
        <dbReference type="Proteomes" id="UP000308768"/>
    </source>
</evidence>
<feature type="region of interest" description="Disordered" evidence="4">
    <location>
        <begin position="275"/>
        <end position="301"/>
    </location>
</feature>
<dbReference type="STRING" id="331657.A0A4V5NFX9"/>
<dbReference type="InterPro" id="IPR037353">
    <property type="entry name" value="ASH2"/>
</dbReference>
<name>A0A4V5NFX9_9PEZI</name>
<protein>
    <recommendedName>
        <fullName evidence="5">SPRY domain-containing protein</fullName>
    </recommendedName>
</protein>
<feature type="compositionally biased region" description="Low complexity" evidence="4">
    <location>
        <begin position="44"/>
        <end position="53"/>
    </location>
</feature>